<keyword evidence="2" id="KW-0812">Transmembrane</keyword>
<keyword evidence="2" id="KW-0735">Signal-anchor</keyword>
<dbReference type="EMBL" id="JAGKQM010000003">
    <property type="protein sequence ID" value="KAH0933679.1"/>
    <property type="molecule type" value="Genomic_DNA"/>
</dbReference>
<dbReference type="InterPro" id="IPR052636">
    <property type="entry name" value="UDP-D-xylose:L-fucose_XylT"/>
</dbReference>
<keyword evidence="6" id="KW-1185">Reference proteome</keyword>
<keyword evidence="2" id="KW-0472">Membrane</keyword>
<dbReference type="EC" id="2.4.2.-" evidence="2"/>
<keyword evidence="2" id="KW-0328">Glycosyltransferase</keyword>
<feature type="domain" description="Nucleotide-diphospho-sugar transferase" evidence="4">
    <location>
        <begin position="121"/>
        <end position="378"/>
    </location>
</feature>
<evidence type="ECO:0000256" key="2">
    <source>
        <dbReference type="RuleBase" id="RU363055"/>
    </source>
</evidence>
<comment type="similarity">
    <text evidence="1 2">Belongs to the glycosyltransferase 77 family.</text>
</comment>
<evidence type="ECO:0000256" key="1">
    <source>
        <dbReference type="ARBA" id="ARBA00007033"/>
    </source>
</evidence>
<accession>A0ABQ8DWF5</accession>
<comment type="caution">
    <text evidence="5">The sequence shown here is derived from an EMBL/GenBank/DDBJ whole genome shotgun (WGS) entry which is preliminary data.</text>
</comment>
<dbReference type="InterPro" id="IPR029044">
    <property type="entry name" value="Nucleotide-diphossugar_trans"/>
</dbReference>
<protein>
    <recommendedName>
        <fullName evidence="2">Glycosyltransferase</fullName>
        <ecNumber evidence="2">2.4.2.-</ecNumber>
    </recommendedName>
</protein>
<dbReference type="Proteomes" id="UP000824890">
    <property type="component" value="Unassembled WGS sequence"/>
</dbReference>
<evidence type="ECO:0000313" key="5">
    <source>
        <dbReference type="EMBL" id="KAH0933679.1"/>
    </source>
</evidence>
<keyword evidence="2" id="KW-0961">Cell wall biogenesis/degradation</keyword>
<dbReference type="SUPFAM" id="SSF53448">
    <property type="entry name" value="Nucleotide-diphospho-sugar transferases"/>
    <property type="match status" value="1"/>
</dbReference>
<organism evidence="5 6">
    <name type="scientific">Brassica napus</name>
    <name type="common">Rape</name>
    <dbReference type="NCBI Taxonomy" id="3708"/>
    <lineage>
        <taxon>Eukaryota</taxon>
        <taxon>Viridiplantae</taxon>
        <taxon>Streptophyta</taxon>
        <taxon>Embryophyta</taxon>
        <taxon>Tracheophyta</taxon>
        <taxon>Spermatophyta</taxon>
        <taxon>Magnoliopsida</taxon>
        <taxon>eudicotyledons</taxon>
        <taxon>Gunneridae</taxon>
        <taxon>Pentapetalae</taxon>
        <taxon>rosids</taxon>
        <taxon>malvids</taxon>
        <taxon>Brassicales</taxon>
        <taxon>Brassicaceae</taxon>
        <taxon>Brassiceae</taxon>
        <taxon>Brassica</taxon>
    </lineage>
</organism>
<dbReference type="PANTHER" id="PTHR47032">
    <property type="entry name" value="UDP-D-XYLOSE:L-FUCOSE ALPHA-1,3-D-XYLOSYLTRANSFERASE-RELATED"/>
    <property type="match status" value="1"/>
</dbReference>
<feature type="region of interest" description="Disordered" evidence="3">
    <location>
        <begin position="1"/>
        <end position="20"/>
    </location>
</feature>
<sequence length="399" mass="45657">MAQQKYLHQRPIQNPFTNPFSSSPLSNSSLSNRPISLLSRNGLLLLLALLVILGVFLPWAGSPLFPFPNTLSPSQSKWRDYSLAQAVEFAAKNGTVIVCAVSYAYLPFLNNWLISVSRQNHQDKVLVIAEDYATLYKVNEKWPGHAVLIPPAFDSQTAHKFGSQNHNRIKVRYGATEVTSLFSPSRFKGFFNFTSRRPQHLLQIVELGYSVMYNDVDMVWLQDPFKYLEGRHDAYFMDDMTAIKPLDHSHDLPPPGKKGRPYICSCMIFLRPTSGAKLLMRKWIEELRDQPWSKAKKANDQPGFNWALMKTAHQVDVDCFLQVPQLNLLVDLYLLPQAAFPTGGLYFKNKTWVKETKGKHVIIHNNYIVGFEKKTKRFRDYGLWLVDDHALESPLGKLE</sequence>
<dbReference type="InterPro" id="IPR005069">
    <property type="entry name" value="Nucl-diP-sugar_transferase"/>
</dbReference>
<reference evidence="5 6" key="1">
    <citation type="submission" date="2021-05" db="EMBL/GenBank/DDBJ databases">
        <title>Genome Assembly of Synthetic Allotetraploid Brassica napus Reveals Homoeologous Exchanges between Subgenomes.</title>
        <authorList>
            <person name="Davis J.T."/>
        </authorList>
    </citation>
    <scope>NUCLEOTIDE SEQUENCE [LARGE SCALE GENOMIC DNA]</scope>
    <source>
        <strain evidence="6">cv. Da-Ae</strain>
        <tissue evidence="5">Seedling</tissue>
    </source>
</reference>
<comment type="subcellular location">
    <subcellularLocation>
        <location evidence="2">Golgi apparatus membrane</location>
        <topology evidence="2">Single-pass type II membrane protein</topology>
    </subcellularLocation>
</comment>
<name>A0ABQ8DWF5_BRANA</name>
<dbReference type="PANTHER" id="PTHR47032:SF1">
    <property type="entry name" value="UDP-D-XYLOSE:L-FUCOSE ALPHA-1,3-D-XYLOSYLTRANSFERASE-RELATED"/>
    <property type="match status" value="1"/>
</dbReference>
<evidence type="ECO:0000259" key="4">
    <source>
        <dbReference type="Pfam" id="PF03407"/>
    </source>
</evidence>
<dbReference type="Pfam" id="PF03407">
    <property type="entry name" value="Nucleotid_trans"/>
    <property type="match status" value="1"/>
</dbReference>
<gene>
    <name evidence="5" type="ORF">HID58_010796</name>
</gene>
<evidence type="ECO:0000256" key="3">
    <source>
        <dbReference type="SAM" id="MobiDB-lite"/>
    </source>
</evidence>
<evidence type="ECO:0000313" key="6">
    <source>
        <dbReference type="Proteomes" id="UP000824890"/>
    </source>
</evidence>
<feature type="transmembrane region" description="Helical" evidence="2">
    <location>
        <begin position="43"/>
        <end position="61"/>
    </location>
</feature>
<keyword evidence="2" id="KW-0808">Transferase</keyword>
<keyword evidence="2" id="KW-1133">Transmembrane helix</keyword>
<proteinExistence type="inferred from homology"/>
<keyword evidence="2" id="KW-0333">Golgi apparatus</keyword>